<gene>
    <name evidence="1" type="ORF">JIM95_07870</name>
    <name evidence="2" type="ORF">OS123_10790</name>
</gene>
<dbReference type="Proteomes" id="UP001070238">
    <property type="component" value="Unassembled WGS sequence"/>
</dbReference>
<proteinExistence type="predicted"/>
<dbReference type="Proteomes" id="UP000650005">
    <property type="component" value="Unassembled WGS sequence"/>
</dbReference>
<sequence length="139" mass="15149">MFFAGFVAGLMTWAVGLGVSSYMVDRDMENAERTLYFHDGPSVGPGKHEVDVDAERSWYWSPGGDSCTWRVLDARGKVLSEKSDWVNELADLLDPKAAVFESLGCGDWRPVSFPNEVLMGPDAPRVKPIPAGSTPGISL</sequence>
<keyword evidence="3" id="KW-1185">Reference proteome</keyword>
<reference evidence="1" key="1">
    <citation type="submission" date="2021-01" db="EMBL/GenBank/DDBJ databases">
        <title>Characterization of Corynebacterium spp. from penguins.</title>
        <authorList>
            <person name="Svec P."/>
        </authorList>
    </citation>
    <scope>NUCLEOTIDE SEQUENCE</scope>
    <source>
        <strain evidence="1">CCM 8835</strain>
    </source>
</reference>
<dbReference type="AlphaFoldDB" id="A0A9Q4GLA2"/>
<name>A0A9Q4GLA2_9CORY</name>
<comment type="caution">
    <text evidence="2">The sequence shown here is derived from an EMBL/GenBank/DDBJ whole genome shotgun (WGS) entry which is preliminary data.</text>
</comment>
<dbReference type="RefSeq" id="WP_200259292.1">
    <property type="nucleotide sequence ID" value="NZ_JAENIP020000003.1"/>
</dbReference>
<reference evidence="2" key="2">
    <citation type="submission" date="2022-11" db="EMBL/GenBank/DDBJ databases">
        <title>Corynebacterium sp. isolated from Penguins.</title>
        <authorList>
            <person name="Sedlar K."/>
            <person name="Svec P."/>
        </authorList>
    </citation>
    <scope>NUCLEOTIDE SEQUENCE</scope>
    <source>
        <strain evidence="2">P5875</strain>
    </source>
</reference>
<evidence type="ECO:0000313" key="1">
    <source>
        <dbReference type="EMBL" id="MBK1844493.1"/>
    </source>
</evidence>
<accession>A0A9Q4GLA2</accession>
<protein>
    <submittedName>
        <fullName evidence="2">Uncharacterized protein</fullName>
    </submittedName>
</protein>
<dbReference type="EMBL" id="JAENIP010000013">
    <property type="protein sequence ID" value="MBK1844493.1"/>
    <property type="molecule type" value="Genomic_DNA"/>
</dbReference>
<dbReference type="EMBL" id="JAPMKX010000005">
    <property type="protein sequence ID" value="MCX7539020.1"/>
    <property type="molecule type" value="Genomic_DNA"/>
</dbReference>
<organism evidence="2 4">
    <name type="scientific">Corynebacterium antarcticum</name>
    <dbReference type="NCBI Taxonomy" id="2800405"/>
    <lineage>
        <taxon>Bacteria</taxon>
        <taxon>Bacillati</taxon>
        <taxon>Actinomycetota</taxon>
        <taxon>Actinomycetes</taxon>
        <taxon>Mycobacteriales</taxon>
        <taxon>Corynebacteriaceae</taxon>
        <taxon>Corynebacterium</taxon>
    </lineage>
</organism>
<evidence type="ECO:0000313" key="4">
    <source>
        <dbReference type="Proteomes" id="UP001070238"/>
    </source>
</evidence>
<evidence type="ECO:0000313" key="2">
    <source>
        <dbReference type="EMBL" id="MCX7539020.1"/>
    </source>
</evidence>
<evidence type="ECO:0000313" key="3">
    <source>
        <dbReference type="Proteomes" id="UP000650005"/>
    </source>
</evidence>